<dbReference type="PANTHER" id="PTHR10357:SF178">
    <property type="entry name" value="OLIGO-1,6-GLUCOSIDASE 3-RELATED"/>
    <property type="match status" value="1"/>
</dbReference>
<keyword evidence="1" id="KW-0326">Glycosidase</keyword>
<feature type="domain" description="Glycosyl hydrolase family 13 catalytic" evidence="2">
    <location>
        <begin position="2"/>
        <end position="133"/>
    </location>
</feature>
<dbReference type="eggNOG" id="COG0366">
    <property type="taxonomic scope" value="Bacteria"/>
</dbReference>
<dbReference type="GO" id="GO:0004556">
    <property type="term" value="F:alpha-amylase activity"/>
    <property type="evidence" value="ECO:0007669"/>
    <property type="project" value="TreeGrafter"/>
</dbReference>
<protein>
    <submittedName>
        <fullName evidence="3">Alpha-glucosidase</fullName>
    </submittedName>
</protein>
<keyword evidence="4" id="KW-1185">Reference proteome</keyword>
<dbReference type="AlphaFoldDB" id="W4VR08"/>
<sequence length="133" mass="15737">MDYLKDLGIDVIWMSPIYQSPNDDNGYDISDYKAIMKDFGTMEDFDQLLQEVHKRKMKLIMDLVINHTSDEHRWFMESRSSRDNKYRDYYICTQVKTGMSQITGSLFLEDLHGSTIKIQKSIICMFFQPNNLT</sequence>
<dbReference type="PANTHER" id="PTHR10357">
    <property type="entry name" value="ALPHA-AMYLASE FAMILY MEMBER"/>
    <property type="match status" value="1"/>
</dbReference>
<dbReference type="InterPro" id="IPR045857">
    <property type="entry name" value="O16G_dom_2"/>
</dbReference>
<dbReference type="Gene3D" id="3.90.400.10">
    <property type="entry name" value="Oligo-1,6-glucosidase, Domain 2"/>
    <property type="match status" value="1"/>
</dbReference>
<reference evidence="3 4" key="1">
    <citation type="journal article" date="2014" name="Genome Announc.">
        <title>Draft Genome Sequence of the Boron-Tolerant and Moderately Halotolerant Bacterium Gracilibacillus boraciitolerans JCM 21714T.</title>
        <authorList>
            <person name="Ahmed I."/>
            <person name="Oshima K."/>
            <person name="Suda W."/>
            <person name="Kitamura K."/>
            <person name="Iida T."/>
            <person name="Ohmori Y."/>
            <person name="Fujiwara T."/>
            <person name="Hattori M."/>
            <person name="Ohkuma M."/>
        </authorList>
    </citation>
    <scope>NUCLEOTIDE SEQUENCE [LARGE SCALE GENOMIC DNA]</scope>
    <source>
        <strain evidence="3 4">JCM 21714</strain>
    </source>
</reference>
<comment type="caution">
    <text evidence="3">The sequence shown here is derived from an EMBL/GenBank/DDBJ whole genome shotgun (WGS) entry which is preliminary data.</text>
</comment>
<dbReference type="Proteomes" id="UP000019102">
    <property type="component" value="Unassembled WGS sequence"/>
</dbReference>
<dbReference type="Pfam" id="PF00128">
    <property type="entry name" value="Alpha-amylase"/>
    <property type="match status" value="1"/>
</dbReference>
<gene>
    <name evidence="3" type="ORF">JCM21714_4692</name>
</gene>
<name>W4VR08_9BACI</name>
<dbReference type="Gene3D" id="3.20.20.80">
    <property type="entry name" value="Glycosidases"/>
    <property type="match status" value="1"/>
</dbReference>
<dbReference type="InterPro" id="IPR017853">
    <property type="entry name" value="GH"/>
</dbReference>
<evidence type="ECO:0000256" key="1">
    <source>
        <dbReference type="ARBA" id="ARBA00023295"/>
    </source>
</evidence>
<evidence type="ECO:0000313" key="4">
    <source>
        <dbReference type="Proteomes" id="UP000019102"/>
    </source>
</evidence>
<organism evidence="3 4">
    <name type="scientific">Gracilibacillus boraciitolerans JCM 21714</name>
    <dbReference type="NCBI Taxonomy" id="1298598"/>
    <lineage>
        <taxon>Bacteria</taxon>
        <taxon>Bacillati</taxon>
        <taxon>Bacillota</taxon>
        <taxon>Bacilli</taxon>
        <taxon>Bacillales</taxon>
        <taxon>Bacillaceae</taxon>
        <taxon>Gracilibacillus</taxon>
    </lineage>
</organism>
<proteinExistence type="predicted"/>
<accession>W4VR08</accession>
<dbReference type="SUPFAM" id="SSF51445">
    <property type="entry name" value="(Trans)glycosidases"/>
    <property type="match status" value="1"/>
</dbReference>
<dbReference type="EMBL" id="BAVS01000061">
    <property type="protein sequence ID" value="GAE95449.1"/>
    <property type="molecule type" value="Genomic_DNA"/>
</dbReference>
<evidence type="ECO:0000313" key="3">
    <source>
        <dbReference type="EMBL" id="GAE95449.1"/>
    </source>
</evidence>
<dbReference type="STRING" id="1298598.JCM21714_4692"/>
<keyword evidence="1" id="KW-0378">Hydrolase</keyword>
<dbReference type="GO" id="GO:0009313">
    <property type="term" value="P:oligosaccharide catabolic process"/>
    <property type="evidence" value="ECO:0007669"/>
    <property type="project" value="TreeGrafter"/>
</dbReference>
<evidence type="ECO:0000259" key="2">
    <source>
        <dbReference type="SMART" id="SM00642"/>
    </source>
</evidence>
<dbReference type="SMART" id="SM00642">
    <property type="entry name" value="Aamy"/>
    <property type="match status" value="1"/>
</dbReference>
<dbReference type="InterPro" id="IPR006047">
    <property type="entry name" value="GH13_cat_dom"/>
</dbReference>